<dbReference type="InterPro" id="IPR011010">
    <property type="entry name" value="DNA_brk_join_enz"/>
</dbReference>
<dbReference type="InterPro" id="IPR010998">
    <property type="entry name" value="Integrase_recombinase_N"/>
</dbReference>
<evidence type="ECO:0000313" key="7">
    <source>
        <dbReference type="EMBL" id="MBA4542064.1"/>
    </source>
</evidence>
<feature type="domain" description="Core-binding (CB)" evidence="6">
    <location>
        <begin position="25"/>
        <end position="112"/>
    </location>
</feature>
<dbReference type="PROSITE" id="PS51900">
    <property type="entry name" value="CB"/>
    <property type="match status" value="1"/>
</dbReference>
<evidence type="ECO:0000256" key="4">
    <source>
        <dbReference type="PROSITE-ProRule" id="PRU01248"/>
    </source>
</evidence>
<accession>A0A7W1X8S0</accession>
<gene>
    <name evidence="7" type="ORF">H1164_04005</name>
</gene>
<protein>
    <submittedName>
        <fullName evidence="7">Tyrosine-type recombinase/integrase</fullName>
    </submittedName>
</protein>
<dbReference type="Pfam" id="PF00589">
    <property type="entry name" value="Phage_integrase"/>
    <property type="match status" value="1"/>
</dbReference>
<dbReference type="PANTHER" id="PTHR30349:SF81">
    <property type="entry name" value="TYROSINE RECOMBINASE XERC"/>
    <property type="match status" value="1"/>
</dbReference>
<dbReference type="Pfam" id="PF02899">
    <property type="entry name" value="Phage_int_SAM_1"/>
    <property type="match status" value="1"/>
</dbReference>
<dbReference type="RefSeq" id="WP_033099452.1">
    <property type="nucleotide sequence ID" value="NZ_JACEIP010000004.1"/>
</dbReference>
<dbReference type="GO" id="GO:0015074">
    <property type="term" value="P:DNA integration"/>
    <property type="evidence" value="ECO:0007669"/>
    <property type="project" value="UniProtKB-KW"/>
</dbReference>
<dbReference type="PANTHER" id="PTHR30349">
    <property type="entry name" value="PHAGE INTEGRASE-RELATED"/>
    <property type="match status" value="1"/>
</dbReference>
<dbReference type="GO" id="GO:0003677">
    <property type="term" value="F:DNA binding"/>
    <property type="evidence" value="ECO:0007669"/>
    <property type="project" value="UniProtKB-UniRule"/>
</dbReference>
<dbReference type="AlphaFoldDB" id="A0A7W1X8S0"/>
<dbReference type="OrthoDB" id="107900at2"/>
<comment type="caution">
    <text evidence="7">The sequence shown here is derived from an EMBL/GenBank/DDBJ whole genome shotgun (WGS) entry which is preliminary data.</text>
</comment>
<evidence type="ECO:0000256" key="3">
    <source>
        <dbReference type="ARBA" id="ARBA00023172"/>
    </source>
</evidence>
<dbReference type="InterPro" id="IPR050090">
    <property type="entry name" value="Tyrosine_recombinase_XerCD"/>
</dbReference>
<dbReference type="InterPro" id="IPR044068">
    <property type="entry name" value="CB"/>
</dbReference>
<dbReference type="EMBL" id="JACEIP010000004">
    <property type="protein sequence ID" value="MBA4542064.1"/>
    <property type="molecule type" value="Genomic_DNA"/>
</dbReference>
<organism evidence="7 8">
    <name type="scientific">Thermoactinomyces daqus</name>
    <dbReference type="NCBI Taxonomy" id="1329516"/>
    <lineage>
        <taxon>Bacteria</taxon>
        <taxon>Bacillati</taxon>
        <taxon>Bacillota</taxon>
        <taxon>Bacilli</taxon>
        <taxon>Bacillales</taxon>
        <taxon>Thermoactinomycetaceae</taxon>
        <taxon>Thermoactinomyces</taxon>
    </lineage>
</organism>
<dbReference type="SUPFAM" id="SSF56349">
    <property type="entry name" value="DNA breaking-rejoining enzymes"/>
    <property type="match status" value="1"/>
</dbReference>
<name>A0A7W1X8S0_9BACL</name>
<dbReference type="Proteomes" id="UP000530514">
    <property type="component" value="Unassembled WGS sequence"/>
</dbReference>
<sequence length="322" mass="37496">MKRRRNALTPDEVAAPAVVEAELIGDFNAALDAFIRDCRIRNLSEHTIRFYRNELNTLRQILEKQGEDTNPQKITSRIIKENVILYMMDEGRKETSINARLRAARAFFNFLERERLIVINPMEDVALVRQKRSVIQTFTPQQIKALLAQPNQLTFTGLRDYTMLMLLFETGVRVKELVNIRVDDVKFDEGMIRIRDPKGTNERLVPFQSVMSKQLRKYMNVRGSLKTDYLFVTVDNTAISIRVFQERMKEYGRLARITNVRCSPHTARHTFAKLSVLNGCDVFTLQKILGHTSLEMTKRYVEMFATDVSKSHRKFSPVERLF</sequence>
<dbReference type="PROSITE" id="PS51898">
    <property type="entry name" value="TYR_RECOMBINASE"/>
    <property type="match status" value="1"/>
</dbReference>
<dbReference type="InterPro" id="IPR004107">
    <property type="entry name" value="Integrase_SAM-like_N"/>
</dbReference>
<dbReference type="InterPro" id="IPR002104">
    <property type="entry name" value="Integrase_catalytic"/>
</dbReference>
<keyword evidence="1" id="KW-0229">DNA integration</keyword>
<evidence type="ECO:0000313" key="8">
    <source>
        <dbReference type="Proteomes" id="UP000530514"/>
    </source>
</evidence>
<evidence type="ECO:0000259" key="6">
    <source>
        <dbReference type="PROSITE" id="PS51900"/>
    </source>
</evidence>
<dbReference type="InterPro" id="IPR013762">
    <property type="entry name" value="Integrase-like_cat_sf"/>
</dbReference>
<evidence type="ECO:0000256" key="1">
    <source>
        <dbReference type="ARBA" id="ARBA00022908"/>
    </source>
</evidence>
<evidence type="ECO:0000256" key="2">
    <source>
        <dbReference type="ARBA" id="ARBA00023125"/>
    </source>
</evidence>
<feature type="domain" description="Tyr recombinase" evidence="5">
    <location>
        <begin position="133"/>
        <end position="313"/>
    </location>
</feature>
<keyword evidence="8" id="KW-1185">Reference proteome</keyword>
<evidence type="ECO:0000259" key="5">
    <source>
        <dbReference type="PROSITE" id="PS51898"/>
    </source>
</evidence>
<dbReference type="Gene3D" id="1.10.150.130">
    <property type="match status" value="1"/>
</dbReference>
<dbReference type="GO" id="GO:0006310">
    <property type="term" value="P:DNA recombination"/>
    <property type="evidence" value="ECO:0007669"/>
    <property type="project" value="UniProtKB-KW"/>
</dbReference>
<reference evidence="7 8" key="1">
    <citation type="submission" date="2020-07" db="EMBL/GenBank/DDBJ databases">
        <authorList>
            <person name="Feng H."/>
        </authorList>
    </citation>
    <scope>NUCLEOTIDE SEQUENCE [LARGE SCALE GENOMIC DNA]</scope>
    <source>
        <strain evidence="8">s-11</strain>
    </source>
</reference>
<keyword evidence="3" id="KW-0233">DNA recombination</keyword>
<dbReference type="Gene3D" id="1.10.443.10">
    <property type="entry name" value="Intergrase catalytic core"/>
    <property type="match status" value="1"/>
</dbReference>
<proteinExistence type="predicted"/>
<keyword evidence="2 4" id="KW-0238">DNA-binding</keyword>